<dbReference type="GO" id="GO:0005524">
    <property type="term" value="F:ATP binding"/>
    <property type="evidence" value="ECO:0007669"/>
    <property type="project" value="UniProtKB-KW"/>
</dbReference>
<evidence type="ECO:0000256" key="5">
    <source>
        <dbReference type="ARBA" id="ARBA00022989"/>
    </source>
</evidence>
<dbReference type="InterPro" id="IPR039421">
    <property type="entry name" value="Type_1_exporter"/>
</dbReference>
<evidence type="ECO:0000313" key="10">
    <source>
        <dbReference type="EMBL" id="QJP95323.1"/>
    </source>
</evidence>
<keyword evidence="6 7" id="KW-0472">Membrane</keyword>
<dbReference type="GO" id="GO:0016887">
    <property type="term" value="F:ATP hydrolysis activity"/>
    <property type="evidence" value="ECO:0007669"/>
    <property type="project" value="InterPro"/>
</dbReference>
<evidence type="ECO:0000313" key="11">
    <source>
        <dbReference type="Proteomes" id="UP000501669"/>
    </source>
</evidence>
<dbReference type="Gene3D" id="3.40.50.300">
    <property type="entry name" value="P-loop containing nucleotide triphosphate hydrolases"/>
    <property type="match status" value="1"/>
</dbReference>
<dbReference type="Gene3D" id="1.20.1560.10">
    <property type="entry name" value="ABC transporter type 1, transmembrane domain"/>
    <property type="match status" value="1"/>
</dbReference>
<dbReference type="InterPro" id="IPR003593">
    <property type="entry name" value="AAA+_ATPase"/>
</dbReference>
<sequence length="543" mass="60142">MNWFSYYLKTFKIISKNYRGFVTGFIGVSTIFIACSSLSSALPILLKNAANAINEIQSAQTQFLVFASAYAILWTASQILSNVRGVFSAWILAKCDATLYEEIVSRIFRYSHRKQQPLDPGYIVADINRSAGSFSMVTIGIFWTIVPIALEMIIAMSVLFTTMGYFYAILFFVFCIGLILIAVHVAKSSSHIHKSIFEADNELSSYTIQRLGRIYDIRLNNSLPKELLSGRSFFDKYVKTIRKANLHMGMRLGLQGLAIGTTLTFFVILSGMSDPTRLTAGDFVMIVGYITMFTMQLHILAGTLINLQANLVSLNIGIKYIEENINKPYYPKKHKDTHLFSLHGVSLTKDNKIILSSVSYKFGPGIHIISGRSGTGKTTLINTLLGFEDSYKGTAHYKGHPIDESLSEYILSEVSVAPQNPVLLPGTLKDNLLYGTESASPQKLALILELLGFSRDNADIEALLSTAIDISGGGLSGGERQRIAIGRAILREKTTIILDEPTSALDRITAKRIMDWLIANIPCLIIVTHDELLKKKYGVAIEL</sequence>
<feature type="domain" description="ABC transmembrane type-1" evidence="9">
    <location>
        <begin position="33"/>
        <end position="309"/>
    </location>
</feature>
<dbReference type="PROSITE" id="PS00211">
    <property type="entry name" value="ABC_TRANSPORTER_1"/>
    <property type="match status" value="1"/>
</dbReference>
<comment type="subcellular location">
    <subcellularLocation>
        <location evidence="1">Cell membrane</location>
        <topology evidence="1">Multi-pass membrane protein</topology>
    </subcellularLocation>
</comment>
<name>A0A7Z3H008_PSEFL</name>
<reference evidence="10 11" key="1">
    <citation type="submission" date="2018-03" db="EMBL/GenBank/DDBJ databases">
        <title>Complete genome sequence of Pseudomonas fluorescens sp. G7.</title>
        <authorList>
            <person name="Gao C.-H."/>
            <person name="Li Z."/>
            <person name="Cai P."/>
        </authorList>
    </citation>
    <scope>NUCLEOTIDE SEQUENCE [LARGE SCALE GENOMIC DNA]</scope>
    <source>
        <strain evidence="10 11">G7</strain>
    </source>
</reference>
<dbReference type="InterPro" id="IPR003439">
    <property type="entry name" value="ABC_transporter-like_ATP-bd"/>
</dbReference>
<evidence type="ECO:0000256" key="1">
    <source>
        <dbReference type="ARBA" id="ARBA00004651"/>
    </source>
</evidence>
<accession>A0A7Z3H008</accession>
<keyword evidence="4" id="KW-0067">ATP-binding</keyword>
<dbReference type="GO" id="GO:0005886">
    <property type="term" value="C:plasma membrane"/>
    <property type="evidence" value="ECO:0007669"/>
    <property type="project" value="UniProtKB-SubCell"/>
</dbReference>
<dbReference type="GO" id="GO:0140359">
    <property type="term" value="F:ABC-type transporter activity"/>
    <property type="evidence" value="ECO:0007669"/>
    <property type="project" value="InterPro"/>
</dbReference>
<feature type="transmembrane region" description="Helical" evidence="7">
    <location>
        <begin position="165"/>
        <end position="186"/>
    </location>
</feature>
<keyword evidence="2 7" id="KW-0812">Transmembrane</keyword>
<dbReference type="InterPro" id="IPR027417">
    <property type="entry name" value="P-loop_NTPase"/>
</dbReference>
<feature type="transmembrane region" description="Helical" evidence="7">
    <location>
        <begin position="137"/>
        <end position="159"/>
    </location>
</feature>
<dbReference type="SMART" id="SM00382">
    <property type="entry name" value="AAA"/>
    <property type="match status" value="1"/>
</dbReference>
<dbReference type="EMBL" id="CP027561">
    <property type="protein sequence ID" value="QJP95323.1"/>
    <property type="molecule type" value="Genomic_DNA"/>
</dbReference>
<proteinExistence type="predicted"/>
<dbReference type="Proteomes" id="UP000501669">
    <property type="component" value="Chromosome"/>
</dbReference>
<dbReference type="InterPro" id="IPR011527">
    <property type="entry name" value="ABC1_TM_dom"/>
</dbReference>
<evidence type="ECO:0000256" key="4">
    <source>
        <dbReference type="ARBA" id="ARBA00022840"/>
    </source>
</evidence>
<dbReference type="AlphaFoldDB" id="A0A7Z3H008"/>
<evidence type="ECO:0008006" key="12">
    <source>
        <dbReference type="Google" id="ProtNLM"/>
    </source>
</evidence>
<dbReference type="Pfam" id="PF00005">
    <property type="entry name" value="ABC_tran"/>
    <property type="match status" value="1"/>
</dbReference>
<dbReference type="PANTHER" id="PTHR24221:SF654">
    <property type="entry name" value="ATP-BINDING CASSETTE SUB-FAMILY B MEMBER 6"/>
    <property type="match status" value="1"/>
</dbReference>
<feature type="transmembrane region" description="Helical" evidence="7">
    <location>
        <begin position="58"/>
        <end position="76"/>
    </location>
</feature>
<organism evidence="10 11">
    <name type="scientific">Pseudomonas fluorescens</name>
    <dbReference type="NCBI Taxonomy" id="294"/>
    <lineage>
        <taxon>Bacteria</taxon>
        <taxon>Pseudomonadati</taxon>
        <taxon>Pseudomonadota</taxon>
        <taxon>Gammaproteobacteria</taxon>
        <taxon>Pseudomonadales</taxon>
        <taxon>Pseudomonadaceae</taxon>
        <taxon>Pseudomonas</taxon>
    </lineage>
</organism>
<evidence type="ECO:0000256" key="2">
    <source>
        <dbReference type="ARBA" id="ARBA00022692"/>
    </source>
</evidence>
<evidence type="ECO:0000256" key="3">
    <source>
        <dbReference type="ARBA" id="ARBA00022741"/>
    </source>
</evidence>
<keyword evidence="5 7" id="KW-1133">Transmembrane helix</keyword>
<evidence type="ECO:0000256" key="7">
    <source>
        <dbReference type="SAM" id="Phobius"/>
    </source>
</evidence>
<evidence type="ECO:0000256" key="6">
    <source>
        <dbReference type="ARBA" id="ARBA00023136"/>
    </source>
</evidence>
<protein>
    <recommendedName>
        <fullName evidence="12">ABC transporter ATP-binding protein</fullName>
    </recommendedName>
</protein>
<dbReference type="InterPro" id="IPR036640">
    <property type="entry name" value="ABC1_TM_sf"/>
</dbReference>
<feature type="transmembrane region" description="Helical" evidence="7">
    <location>
        <begin position="21"/>
        <end position="46"/>
    </location>
</feature>
<dbReference type="InterPro" id="IPR017871">
    <property type="entry name" value="ABC_transporter-like_CS"/>
</dbReference>
<feature type="domain" description="ABC transporter" evidence="8">
    <location>
        <begin position="340"/>
        <end position="543"/>
    </location>
</feature>
<evidence type="ECO:0000259" key="8">
    <source>
        <dbReference type="PROSITE" id="PS50893"/>
    </source>
</evidence>
<feature type="transmembrane region" description="Helical" evidence="7">
    <location>
        <begin position="252"/>
        <end position="271"/>
    </location>
</feature>
<dbReference type="PANTHER" id="PTHR24221">
    <property type="entry name" value="ATP-BINDING CASSETTE SUB-FAMILY B"/>
    <property type="match status" value="1"/>
</dbReference>
<dbReference type="PROSITE" id="PS50929">
    <property type="entry name" value="ABC_TM1F"/>
    <property type="match status" value="1"/>
</dbReference>
<dbReference type="PROSITE" id="PS50893">
    <property type="entry name" value="ABC_TRANSPORTER_2"/>
    <property type="match status" value="1"/>
</dbReference>
<dbReference type="SUPFAM" id="SSF90123">
    <property type="entry name" value="ABC transporter transmembrane region"/>
    <property type="match status" value="1"/>
</dbReference>
<evidence type="ECO:0000259" key="9">
    <source>
        <dbReference type="PROSITE" id="PS50929"/>
    </source>
</evidence>
<feature type="transmembrane region" description="Helical" evidence="7">
    <location>
        <begin position="283"/>
        <end position="305"/>
    </location>
</feature>
<gene>
    <name evidence="10" type="ORF">C6Y56_12205</name>
</gene>
<keyword evidence="3" id="KW-0547">Nucleotide-binding</keyword>
<dbReference type="SUPFAM" id="SSF52540">
    <property type="entry name" value="P-loop containing nucleoside triphosphate hydrolases"/>
    <property type="match status" value="1"/>
</dbReference>